<protein>
    <submittedName>
        <fullName evidence="3">Spx/MgsR family transcriptional regulator</fullName>
    </submittedName>
</protein>
<dbReference type="AlphaFoldDB" id="A0A3N1PP24"/>
<dbReference type="SUPFAM" id="SSF52833">
    <property type="entry name" value="Thioredoxin-like"/>
    <property type="match status" value="1"/>
</dbReference>
<evidence type="ECO:0000256" key="2">
    <source>
        <dbReference type="PROSITE-ProRule" id="PRU01282"/>
    </source>
</evidence>
<sequence>MTTLYGIKNCDTIKKARKWLDDNSIGYQFHDYRIDGLSKEQLKGWAKELGWEAMLNKRGTTFRQLPEADKEALTEDKALELMLSHPALIKRPLLAANGSLELGFKADSYAKLFEVAP</sequence>
<dbReference type="NCBIfam" id="NF008107">
    <property type="entry name" value="PRK10853.1"/>
    <property type="match status" value="1"/>
</dbReference>
<evidence type="ECO:0000313" key="4">
    <source>
        <dbReference type="Proteomes" id="UP000268033"/>
    </source>
</evidence>
<reference evidence="3 4" key="1">
    <citation type="submission" date="2018-11" db="EMBL/GenBank/DDBJ databases">
        <title>Genomic Encyclopedia of Type Strains, Phase IV (KMG-IV): sequencing the most valuable type-strain genomes for metagenomic binning, comparative biology and taxonomic classification.</title>
        <authorList>
            <person name="Goeker M."/>
        </authorList>
    </citation>
    <scope>NUCLEOTIDE SEQUENCE [LARGE SCALE GENOMIC DNA]</scope>
    <source>
        <strain evidence="3 4">DSM 21945</strain>
    </source>
</reference>
<proteinExistence type="inferred from homology"/>
<dbReference type="STRING" id="584787.GCA_001247655_03239"/>
<dbReference type="EMBL" id="RJUL01000002">
    <property type="protein sequence ID" value="ROQ29919.1"/>
    <property type="molecule type" value="Genomic_DNA"/>
</dbReference>
<dbReference type="RefSeq" id="WP_123420777.1">
    <property type="nucleotide sequence ID" value="NZ_JBLXAC010000005.1"/>
</dbReference>
<dbReference type="NCBIfam" id="TIGR01617">
    <property type="entry name" value="arsC_related"/>
    <property type="match status" value="1"/>
</dbReference>
<dbReference type="PROSITE" id="PS51353">
    <property type="entry name" value="ARSC"/>
    <property type="match status" value="1"/>
</dbReference>
<organism evidence="3 4">
    <name type="scientific">Gallaecimonas pentaromativorans</name>
    <dbReference type="NCBI Taxonomy" id="584787"/>
    <lineage>
        <taxon>Bacteria</taxon>
        <taxon>Pseudomonadati</taxon>
        <taxon>Pseudomonadota</taxon>
        <taxon>Gammaproteobacteria</taxon>
        <taxon>Enterobacterales</taxon>
        <taxon>Gallaecimonadaceae</taxon>
        <taxon>Gallaecimonas</taxon>
    </lineage>
</organism>
<dbReference type="Proteomes" id="UP000268033">
    <property type="component" value="Unassembled WGS sequence"/>
</dbReference>
<dbReference type="InterPro" id="IPR036249">
    <property type="entry name" value="Thioredoxin-like_sf"/>
</dbReference>
<dbReference type="InterPro" id="IPR006504">
    <property type="entry name" value="Tscrpt_reg_Spx/MgsR"/>
</dbReference>
<dbReference type="InterPro" id="IPR006660">
    <property type="entry name" value="Arsenate_reductase-like"/>
</dbReference>
<keyword evidence="4" id="KW-1185">Reference proteome</keyword>
<evidence type="ECO:0000256" key="1">
    <source>
        <dbReference type="ARBA" id="ARBA00007198"/>
    </source>
</evidence>
<name>A0A3N1PP24_9GAMM</name>
<evidence type="ECO:0000313" key="3">
    <source>
        <dbReference type="EMBL" id="ROQ29919.1"/>
    </source>
</evidence>
<dbReference type="PANTHER" id="PTHR30041">
    <property type="entry name" value="ARSENATE REDUCTASE"/>
    <property type="match status" value="1"/>
</dbReference>
<comment type="caution">
    <text evidence="3">The sequence shown here is derived from an EMBL/GenBank/DDBJ whole genome shotgun (WGS) entry which is preliminary data.</text>
</comment>
<dbReference type="Pfam" id="PF03960">
    <property type="entry name" value="ArsC"/>
    <property type="match status" value="1"/>
</dbReference>
<dbReference type="Gene3D" id="3.40.30.10">
    <property type="entry name" value="Glutaredoxin"/>
    <property type="match status" value="1"/>
</dbReference>
<dbReference type="CDD" id="cd03035">
    <property type="entry name" value="ArsC_Yffb"/>
    <property type="match status" value="1"/>
</dbReference>
<comment type="similarity">
    <text evidence="1 2">Belongs to the ArsC family.</text>
</comment>
<dbReference type="PANTHER" id="PTHR30041:SF8">
    <property type="entry name" value="PROTEIN YFFB"/>
    <property type="match status" value="1"/>
</dbReference>
<gene>
    <name evidence="3" type="ORF">EDC28_102294</name>
</gene>
<accession>A0A3N1PP24</accession>